<evidence type="ECO:0000313" key="2">
    <source>
        <dbReference type="Proteomes" id="UP000611723"/>
    </source>
</evidence>
<reference evidence="1" key="1">
    <citation type="submission" date="2021-01" db="EMBL/GenBank/DDBJ databases">
        <title>Marivirga aurantiaca sp. nov., isolated from intertidal surface sediments.</title>
        <authorList>
            <person name="Zhang M."/>
        </authorList>
    </citation>
    <scope>NUCLEOTIDE SEQUENCE</scope>
    <source>
        <strain evidence="1">S37H4</strain>
    </source>
</reference>
<dbReference type="EMBL" id="JAEQBW010000008">
    <property type="protein sequence ID" value="MBK6266455.1"/>
    <property type="molecule type" value="Genomic_DNA"/>
</dbReference>
<protein>
    <submittedName>
        <fullName evidence="1">Uncharacterized protein</fullName>
    </submittedName>
</protein>
<name>A0A935CA89_9BACT</name>
<accession>A0A935CA89</accession>
<comment type="caution">
    <text evidence="1">The sequence shown here is derived from an EMBL/GenBank/DDBJ whole genome shotgun (WGS) entry which is preliminary data.</text>
</comment>
<proteinExistence type="predicted"/>
<dbReference type="RefSeq" id="WP_201432138.1">
    <property type="nucleotide sequence ID" value="NZ_JAEQBW010000008.1"/>
</dbReference>
<dbReference type="AlphaFoldDB" id="A0A935CA89"/>
<keyword evidence="2" id="KW-1185">Reference proteome</keyword>
<sequence length="108" mass="11862">MFIISLLNVAFIPQLCLSAVQELNNKGIAGDLDDGSDIGLNIFEEESKEGHEENKTGGENFGKIFDKITTLNKFNPLFLPGSLSGQEYPFHHYTSLILTPLSPPPDLV</sequence>
<organism evidence="1 2">
    <name type="scientific">Marivirga aurantiaca</name>
    <dbReference type="NCBI Taxonomy" id="2802615"/>
    <lineage>
        <taxon>Bacteria</taxon>
        <taxon>Pseudomonadati</taxon>
        <taxon>Bacteroidota</taxon>
        <taxon>Cytophagia</taxon>
        <taxon>Cytophagales</taxon>
        <taxon>Marivirgaceae</taxon>
        <taxon>Marivirga</taxon>
    </lineage>
</organism>
<gene>
    <name evidence="1" type="ORF">JKA74_15525</name>
</gene>
<dbReference type="Proteomes" id="UP000611723">
    <property type="component" value="Unassembled WGS sequence"/>
</dbReference>
<evidence type="ECO:0000313" key="1">
    <source>
        <dbReference type="EMBL" id="MBK6266455.1"/>
    </source>
</evidence>